<organism evidence="2">
    <name type="scientific">Sesamum radiatum</name>
    <name type="common">Black benniseed</name>
    <dbReference type="NCBI Taxonomy" id="300843"/>
    <lineage>
        <taxon>Eukaryota</taxon>
        <taxon>Viridiplantae</taxon>
        <taxon>Streptophyta</taxon>
        <taxon>Embryophyta</taxon>
        <taxon>Tracheophyta</taxon>
        <taxon>Spermatophyta</taxon>
        <taxon>Magnoliopsida</taxon>
        <taxon>eudicotyledons</taxon>
        <taxon>Gunneridae</taxon>
        <taxon>Pentapetalae</taxon>
        <taxon>asterids</taxon>
        <taxon>lamiids</taxon>
        <taxon>Lamiales</taxon>
        <taxon>Pedaliaceae</taxon>
        <taxon>Sesamum</taxon>
    </lineage>
</organism>
<dbReference type="EMBL" id="JACGWJ010000018">
    <property type="protein sequence ID" value="KAL0349946.1"/>
    <property type="molecule type" value="Genomic_DNA"/>
</dbReference>
<name>A0AAW2P5A5_SESRA</name>
<gene>
    <name evidence="2" type="ORF">Sradi_4143800</name>
</gene>
<evidence type="ECO:0000313" key="2">
    <source>
        <dbReference type="EMBL" id="KAL0349946.1"/>
    </source>
</evidence>
<comment type="caution">
    <text evidence="2">The sequence shown here is derived from an EMBL/GenBank/DDBJ whole genome shotgun (WGS) entry which is preliminary data.</text>
</comment>
<evidence type="ECO:0000256" key="1">
    <source>
        <dbReference type="SAM" id="MobiDB-lite"/>
    </source>
</evidence>
<reference evidence="2" key="1">
    <citation type="submission" date="2020-06" db="EMBL/GenBank/DDBJ databases">
        <authorList>
            <person name="Li T."/>
            <person name="Hu X."/>
            <person name="Zhang T."/>
            <person name="Song X."/>
            <person name="Zhang H."/>
            <person name="Dai N."/>
            <person name="Sheng W."/>
            <person name="Hou X."/>
            <person name="Wei L."/>
        </authorList>
    </citation>
    <scope>NUCLEOTIDE SEQUENCE</scope>
    <source>
        <strain evidence="2">G02</strain>
        <tissue evidence="2">Leaf</tissue>
    </source>
</reference>
<proteinExistence type="predicted"/>
<protein>
    <submittedName>
        <fullName evidence="2">Uncharacterized protein</fullName>
    </submittedName>
</protein>
<feature type="region of interest" description="Disordered" evidence="1">
    <location>
        <begin position="112"/>
        <end position="131"/>
    </location>
</feature>
<reference evidence="2" key="2">
    <citation type="journal article" date="2024" name="Plant">
        <title>Genomic evolution and insights into agronomic trait innovations of Sesamum species.</title>
        <authorList>
            <person name="Miao H."/>
            <person name="Wang L."/>
            <person name="Qu L."/>
            <person name="Liu H."/>
            <person name="Sun Y."/>
            <person name="Le M."/>
            <person name="Wang Q."/>
            <person name="Wei S."/>
            <person name="Zheng Y."/>
            <person name="Lin W."/>
            <person name="Duan Y."/>
            <person name="Cao H."/>
            <person name="Xiong S."/>
            <person name="Wang X."/>
            <person name="Wei L."/>
            <person name="Li C."/>
            <person name="Ma Q."/>
            <person name="Ju M."/>
            <person name="Zhao R."/>
            <person name="Li G."/>
            <person name="Mu C."/>
            <person name="Tian Q."/>
            <person name="Mei H."/>
            <person name="Zhang T."/>
            <person name="Gao T."/>
            <person name="Zhang H."/>
        </authorList>
    </citation>
    <scope>NUCLEOTIDE SEQUENCE</scope>
    <source>
        <strain evidence="2">G02</strain>
    </source>
</reference>
<sequence length="151" mass="17075">MPSGDFGRVLPAKFFERKDKTVSAPPGIDGRQPLEDHGCMKIELYHLHCTNASEIVKVDANVNPFSEVESYFVDAKLYLVPNNMQEVLPLRFPVGYSSEKVHTKAAVIENNDEKLHKATKDKTPTSGKREVKKPPYSLVFRYVVRLNDKGK</sequence>
<accession>A0AAW2P5A5</accession>
<dbReference type="AlphaFoldDB" id="A0AAW2P5A5"/>